<dbReference type="STRING" id="1850246.LPB138_10605"/>
<dbReference type="NCBIfam" id="TIGR04183">
    <property type="entry name" value="Por_Secre_tail"/>
    <property type="match status" value="1"/>
</dbReference>
<dbReference type="KEGG" id="lul:LPB138_10605"/>
<dbReference type="InterPro" id="IPR026444">
    <property type="entry name" value="Secre_tail"/>
</dbReference>
<keyword evidence="5" id="KW-1185">Reference proteome</keyword>
<evidence type="ECO:0000313" key="4">
    <source>
        <dbReference type="EMBL" id="AOW21100.1"/>
    </source>
</evidence>
<evidence type="ECO:0000256" key="1">
    <source>
        <dbReference type="ARBA" id="ARBA00022729"/>
    </source>
</evidence>
<accession>A0A1D8P953</accession>
<dbReference type="Pfam" id="PF18962">
    <property type="entry name" value="Por_Secre_tail"/>
    <property type="match status" value="1"/>
</dbReference>
<feature type="chain" id="PRO_5009111003" description="Secretion system C-terminal sorting domain-containing protein" evidence="2">
    <location>
        <begin position="21"/>
        <end position="236"/>
    </location>
</feature>
<evidence type="ECO:0000259" key="3">
    <source>
        <dbReference type="Pfam" id="PF18962"/>
    </source>
</evidence>
<gene>
    <name evidence="4" type="ORF">LPB138_10605</name>
</gene>
<keyword evidence="1 2" id="KW-0732">Signal</keyword>
<name>A0A1D8P953_9FLAO</name>
<evidence type="ECO:0000256" key="2">
    <source>
        <dbReference type="SAM" id="SignalP"/>
    </source>
</evidence>
<reference evidence="4 5" key="1">
    <citation type="submission" date="2016-10" db="EMBL/GenBank/DDBJ databases">
        <title>Lutibacter sp. LPB0138, isolated from marine gastropod.</title>
        <authorList>
            <person name="Kim E."/>
            <person name="Yi H."/>
        </authorList>
    </citation>
    <scope>NUCLEOTIDE SEQUENCE [LARGE SCALE GENOMIC DNA]</scope>
    <source>
        <strain evidence="4 5">LPB0138</strain>
    </source>
</reference>
<feature type="domain" description="Secretion system C-terminal sorting" evidence="3">
    <location>
        <begin position="169"/>
        <end position="233"/>
    </location>
</feature>
<proteinExistence type="predicted"/>
<dbReference type="EMBL" id="CP017478">
    <property type="protein sequence ID" value="AOW21100.1"/>
    <property type="molecule type" value="Genomic_DNA"/>
</dbReference>
<organism evidence="4 5">
    <name type="scientific">Urechidicola croceus</name>
    <dbReference type="NCBI Taxonomy" id="1850246"/>
    <lineage>
        <taxon>Bacteria</taxon>
        <taxon>Pseudomonadati</taxon>
        <taxon>Bacteroidota</taxon>
        <taxon>Flavobacteriia</taxon>
        <taxon>Flavobacteriales</taxon>
        <taxon>Flavobacteriaceae</taxon>
        <taxon>Urechidicola</taxon>
    </lineage>
</organism>
<dbReference type="RefSeq" id="WP_070237264.1">
    <property type="nucleotide sequence ID" value="NZ_CP017478.1"/>
</dbReference>
<sequence length="236" mass="26109">MIKKLLYLFIGLFAFSGVYAQVNLVHHADECRNGESYTFEFEFIRMFDGYEQYQVLTAPTECGQEIIDDLAVSDGTRVNRNYGITWVAASSEWVLHSSNPATLASGVTPANIVYRSSDTNGVSPPNSGWVSSGYCINTSSTLSFYETTIDNCPALGIDQELIKESKISIYPNPSSDYIEISNLSENVKCTISNITGQIVKNTKVSSSNNRINISDLAKGFYFVDLEGKKTIKLVKK</sequence>
<evidence type="ECO:0000313" key="5">
    <source>
        <dbReference type="Proteomes" id="UP000176050"/>
    </source>
</evidence>
<protein>
    <recommendedName>
        <fullName evidence="3">Secretion system C-terminal sorting domain-containing protein</fullName>
    </recommendedName>
</protein>
<dbReference type="AlphaFoldDB" id="A0A1D8P953"/>
<dbReference type="OrthoDB" id="1345084at2"/>
<feature type="signal peptide" evidence="2">
    <location>
        <begin position="1"/>
        <end position="20"/>
    </location>
</feature>
<dbReference type="Proteomes" id="UP000176050">
    <property type="component" value="Chromosome"/>
</dbReference>